<sequence length="102" mass="11562">MNIIGARFGNQNEKHNLEIDDLTPEEIERKKTKKAKSEELELLKLERELAQERKALTETSQASGLSKLELAREKADMITKFCSVGISLEEARTMAQEIIDGM</sequence>
<keyword evidence="3" id="KW-1185">Reference proteome</keyword>
<keyword evidence="1" id="KW-0175">Coiled coil</keyword>
<feature type="non-terminal residue" evidence="2">
    <location>
        <position position="102"/>
    </location>
</feature>
<dbReference type="EMBL" id="GL883239">
    <property type="protein sequence ID" value="EGF97408.1"/>
    <property type="molecule type" value="Genomic_DNA"/>
</dbReference>
<accession>F4SD76</accession>
<name>F4SD76_MELLP</name>
<gene>
    <name evidence="2" type="ORF">MELLADRAFT_58245</name>
</gene>
<reference evidence="3" key="1">
    <citation type="journal article" date="2011" name="Proc. Natl. Acad. Sci. U.S.A.">
        <title>Obligate biotrophy features unraveled by the genomic analysis of rust fungi.</title>
        <authorList>
            <person name="Duplessis S."/>
            <person name="Cuomo C.A."/>
            <person name="Lin Y.-C."/>
            <person name="Aerts A."/>
            <person name="Tisserant E."/>
            <person name="Veneault-Fourrey C."/>
            <person name="Joly D.L."/>
            <person name="Hacquard S."/>
            <person name="Amselem J."/>
            <person name="Cantarel B.L."/>
            <person name="Chiu R."/>
            <person name="Coutinho P.M."/>
            <person name="Feau N."/>
            <person name="Field M."/>
            <person name="Frey P."/>
            <person name="Gelhaye E."/>
            <person name="Goldberg J."/>
            <person name="Grabherr M.G."/>
            <person name="Kodira C.D."/>
            <person name="Kohler A."/>
            <person name="Kuees U."/>
            <person name="Lindquist E.A."/>
            <person name="Lucas S.M."/>
            <person name="Mago R."/>
            <person name="Mauceli E."/>
            <person name="Morin E."/>
            <person name="Murat C."/>
            <person name="Pangilinan J.L."/>
            <person name="Park R."/>
            <person name="Pearson M."/>
            <person name="Quesneville H."/>
            <person name="Rouhier N."/>
            <person name="Sakthikumar S."/>
            <person name="Salamov A.A."/>
            <person name="Schmutz J."/>
            <person name="Selles B."/>
            <person name="Shapiro H."/>
            <person name="Tanguay P."/>
            <person name="Tuskan G.A."/>
            <person name="Henrissat B."/>
            <person name="Van de Peer Y."/>
            <person name="Rouze P."/>
            <person name="Ellis J.G."/>
            <person name="Dodds P.N."/>
            <person name="Schein J.E."/>
            <person name="Zhong S."/>
            <person name="Hamelin R.C."/>
            <person name="Grigoriev I.V."/>
            <person name="Szabo L.J."/>
            <person name="Martin F."/>
        </authorList>
    </citation>
    <scope>NUCLEOTIDE SEQUENCE [LARGE SCALE GENOMIC DNA]</scope>
    <source>
        <strain evidence="3">98AG31 / pathotype 3-4-7</strain>
    </source>
</reference>
<organism evidence="3">
    <name type="scientific">Melampsora larici-populina (strain 98AG31 / pathotype 3-4-7)</name>
    <name type="common">Poplar leaf rust fungus</name>
    <dbReference type="NCBI Taxonomy" id="747676"/>
    <lineage>
        <taxon>Eukaryota</taxon>
        <taxon>Fungi</taxon>
        <taxon>Dikarya</taxon>
        <taxon>Basidiomycota</taxon>
        <taxon>Pucciniomycotina</taxon>
        <taxon>Pucciniomycetes</taxon>
        <taxon>Pucciniales</taxon>
        <taxon>Melampsoraceae</taxon>
        <taxon>Melampsora</taxon>
    </lineage>
</organism>
<dbReference type="Proteomes" id="UP000001072">
    <property type="component" value="Unassembled WGS sequence"/>
</dbReference>
<proteinExistence type="predicted"/>
<dbReference type="VEuPathDB" id="FungiDB:MELLADRAFT_58245"/>
<dbReference type="HOGENOM" id="CLU_2284103_0_0_1"/>
<dbReference type="GeneID" id="18929156"/>
<evidence type="ECO:0000313" key="3">
    <source>
        <dbReference type="Proteomes" id="UP000001072"/>
    </source>
</evidence>
<feature type="coiled-coil region" evidence="1">
    <location>
        <begin position="28"/>
        <end position="62"/>
    </location>
</feature>
<dbReference type="InParanoid" id="F4SD76"/>
<dbReference type="AlphaFoldDB" id="F4SD76"/>
<dbReference type="RefSeq" id="XP_007419329.1">
    <property type="nucleotide sequence ID" value="XM_007419267.1"/>
</dbReference>
<evidence type="ECO:0000256" key="1">
    <source>
        <dbReference type="SAM" id="Coils"/>
    </source>
</evidence>
<protein>
    <submittedName>
        <fullName evidence="2">Uncharacterized protein</fullName>
    </submittedName>
</protein>
<evidence type="ECO:0000313" key="2">
    <source>
        <dbReference type="EMBL" id="EGF97408.1"/>
    </source>
</evidence>
<dbReference type="KEGG" id="mlr:MELLADRAFT_58245"/>